<sequence>AFAIRGRHWRCFPSEQVHAMGRRAAGDMNNVMEQSVTCRYSKNIFVYIRVHTSPDTRAFASLLLNVQIHAGAI</sequence>
<dbReference type="AlphaFoldDB" id="A0A2U9AZU8"/>
<accession>A0A2U9AZU8</accession>
<protein>
    <submittedName>
        <fullName evidence="1">Uncharacterized protein</fullName>
    </submittedName>
</protein>
<gene>
    <name evidence="1" type="ORF">SMAX5B_005028</name>
</gene>
<keyword evidence="2" id="KW-1185">Reference proteome</keyword>
<evidence type="ECO:0000313" key="2">
    <source>
        <dbReference type="Proteomes" id="UP000246464"/>
    </source>
</evidence>
<name>A0A2U9AZU8_SCOMX</name>
<dbReference type="Proteomes" id="UP000246464">
    <property type="component" value="Chromosome 1"/>
</dbReference>
<dbReference type="EMBL" id="CP026243">
    <property type="protein sequence ID" value="AWO97105.1"/>
    <property type="molecule type" value="Genomic_DNA"/>
</dbReference>
<proteinExistence type="predicted"/>
<feature type="non-terminal residue" evidence="1">
    <location>
        <position position="1"/>
    </location>
</feature>
<evidence type="ECO:0000313" key="1">
    <source>
        <dbReference type="EMBL" id="AWO97105.1"/>
    </source>
</evidence>
<organism evidence="1 2">
    <name type="scientific">Scophthalmus maximus</name>
    <name type="common">Turbot</name>
    <name type="synonym">Psetta maxima</name>
    <dbReference type="NCBI Taxonomy" id="52904"/>
    <lineage>
        <taxon>Eukaryota</taxon>
        <taxon>Metazoa</taxon>
        <taxon>Chordata</taxon>
        <taxon>Craniata</taxon>
        <taxon>Vertebrata</taxon>
        <taxon>Euteleostomi</taxon>
        <taxon>Actinopterygii</taxon>
        <taxon>Neopterygii</taxon>
        <taxon>Teleostei</taxon>
        <taxon>Neoteleostei</taxon>
        <taxon>Acanthomorphata</taxon>
        <taxon>Carangaria</taxon>
        <taxon>Pleuronectiformes</taxon>
        <taxon>Pleuronectoidei</taxon>
        <taxon>Scophthalmidae</taxon>
        <taxon>Scophthalmus</taxon>
    </lineage>
</organism>
<reference evidence="1 2" key="1">
    <citation type="submission" date="2017-12" db="EMBL/GenBank/DDBJ databases">
        <title>Integrating genomic resources of turbot (Scophthalmus maximus) in depth evaluation of genetic and physical mapping variation across individuals.</title>
        <authorList>
            <person name="Martinez P."/>
        </authorList>
    </citation>
    <scope>NUCLEOTIDE SEQUENCE [LARGE SCALE GENOMIC DNA]</scope>
</reference>